<evidence type="ECO:0000313" key="1">
    <source>
        <dbReference type="EMBL" id="MBK3516723.1"/>
    </source>
</evidence>
<organism evidence="1 2">
    <name type="scientific">Carboxylicivirga marina</name>
    <dbReference type="NCBI Taxonomy" id="2800988"/>
    <lineage>
        <taxon>Bacteria</taxon>
        <taxon>Pseudomonadati</taxon>
        <taxon>Bacteroidota</taxon>
        <taxon>Bacteroidia</taxon>
        <taxon>Marinilabiliales</taxon>
        <taxon>Marinilabiliaceae</taxon>
        <taxon>Carboxylicivirga</taxon>
    </lineage>
</organism>
<dbReference type="EMBL" id="JAENRR010000008">
    <property type="protein sequence ID" value="MBK3516723.1"/>
    <property type="molecule type" value="Genomic_DNA"/>
</dbReference>
<evidence type="ECO:0000313" key="2">
    <source>
        <dbReference type="Proteomes" id="UP000605676"/>
    </source>
</evidence>
<dbReference type="Proteomes" id="UP000605676">
    <property type="component" value="Unassembled WGS sequence"/>
</dbReference>
<proteinExistence type="predicted"/>
<name>A0ABS1HGD8_9BACT</name>
<protein>
    <submittedName>
        <fullName evidence="1">Uncharacterized protein</fullName>
    </submittedName>
</protein>
<keyword evidence="2" id="KW-1185">Reference proteome</keyword>
<dbReference type="RefSeq" id="WP_200463954.1">
    <property type="nucleotide sequence ID" value="NZ_JAENRR010000008.1"/>
</dbReference>
<sequence length="57" mass="6520">MEFVFQILADLLSPVDEKQVKAEDKKNAEIEKVEIAKEKAVETKGEEPNIFGIMDFH</sequence>
<comment type="caution">
    <text evidence="1">The sequence shown here is derived from an EMBL/GenBank/DDBJ whole genome shotgun (WGS) entry which is preliminary data.</text>
</comment>
<gene>
    <name evidence="1" type="ORF">JIV24_05165</name>
</gene>
<reference evidence="1 2" key="1">
    <citation type="submission" date="2021-01" db="EMBL/GenBank/DDBJ databases">
        <title>Carboxyliciviraga sp.nov., isolated from coastal sediments.</title>
        <authorList>
            <person name="Lu D."/>
            <person name="Zhang T."/>
        </authorList>
    </citation>
    <scope>NUCLEOTIDE SEQUENCE [LARGE SCALE GENOMIC DNA]</scope>
    <source>
        <strain evidence="1 2">N1Y132</strain>
    </source>
</reference>
<accession>A0ABS1HGD8</accession>